<gene>
    <name evidence="7" type="ORF">KS419_12350</name>
</gene>
<feature type="transmembrane region" description="Helical" evidence="6">
    <location>
        <begin position="12"/>
        <end position="32"/>
    </location>
</feature>
<sequence length="358" mass="40854">MENRLLPWIIKLSFFLLCGLVLYMLFLIGSYMRPVFEIVLRVIVPFFVAGLIAYILHPIIKKMENKKVPRSLSILLIYTLFVLLFIWVLFKGTPYILLEGQELLEQLPYMAETYGTFVNTIHEKAEVLPETFQDRAEEWLLSGEAYMAETLTKIGAFIRQLVDWMFILVVIPFLVFYLLKDMELVKKLCWYITPKPYRKEGERLIKEIDESLGNYIRGQLLVCVAVGIFAYIGFILIDMPYALLLAVFIGLTNVIPYFGPIIGVVPVIFIALTESLQLVVMAIIVTLIVQVIEGNLLAPIIVGKSLHMHPALIIFALVVGGEVAGVIGLILSVPILTVIRVILVHVRRMIRERKGFYY</sequence>
<name>A0ABS6JG70_9BACI</name>
<keyword evidence="3 6" id="KW-0812">Transmembrane</keyword>
<feature type="transmembrane region" description="Helical" evidence="6">
    <location>
        <begin position="72"/>
        <end position="90"/>
    </location>
</feature>
<evidence type="ECO:0000313" key="7">
    <source>
        <dbReference type="EMBL" id="MBU9712533.1"/>
    </source>
</evidence>
<dbReference type="EMBL" id="JAHQCS010000101">
    <property type="protein sequence ID" value="MBU9712533.1"/>
    <property type="molecule type" value="Genomic_DNA"/>
</dbReference>
<evidence type="ECO:0000256" key="1">
    <source>
        <dbReference type="ARBA" id="ARBA00004141"/>
    </source>
</evidence>
<keyword evidence="8" id="KW-1185">Reference proteome</keyword>
<reference evidence="7 8" key="1">
    <citation type="submission" date="2021-06" db="EMBL/GenBank/DDBJ databases">
        <title>Bacillus sp. RD4P76, an endophyte from a halophyte.</title>
        <authorList>
            <person name="Sun J.-Q."/>
        </authorList>
    </citation>
    <scope>NUCLEOTIDE SEQUENCE [LARGE SCALE GENOMIC DNA]</scope>
    <source>
        <strain evidence="7 8">CGMCC 1.15917</strain>
    </source>
</reference>
<comment type="similarity">
    <text evidence="2">Belongs to the autoinducer-2 exporter (AI-2E) (TC 2.A.86) family.</text>
</comment>
<proteinExistence type="inferred from homology"/>
<protein>
    <submittedName>
        <fullName evidence="7">AI-2E family transporter</fullName>
    </submittedName>
</protein>
<accession>A0ABS6JG70</accession>
<feature type="transmembrane region" description="Helical" evidence="6">
    <location>
        <begin position="313"/>
        <end position="343"/>
    </location>
</feature>
<comment type="caution">
    <text evidence="7">The sequence shown here is derived from an EMBL/GenBank/DDBJ whole genome shotgun (WGS) entry which is preliminary data.</text>
</comment>
<dbReference type="PANTHER" id="PTHR21716:SF15">
    <property type="entry name" value="TRANSPORT PROTEIN YRRI-RELATED"/>
    <property type="match status" value="1"/>
</dbReference>
<dbReference type="Pfam" id="PF01594">
    <property type="entry name" value="AI-2E_transport"/>
    <property type="match status" value="1"/>
</dbReference>
<evidence type="ECO:0000256" key="5">
    <source>
        <dbReference type="ARBA" id="ARBA00023136"/>
    </source>
</evidence>
<feature type="transmembrane region" description="Helical" evidence="6">
    <location>
        <begin position="243"/>
        <end position="271"/>
    </location>
</feature>
<evidence type="ECO:0000256" key="2">
    <source>
        <dbReference type="ARBA" id="ARBA00009773"/>
    </source>
</evidence>
<evidence type="ECO:0000256" key="3">
    <source>
        <dbReference type="ARBA" id="ARBA00022692"/>
    </source>
</evidence>
<feature type="transmembrane region" description="Helical" evidence="6">
    <location>
        <begin position="161"/>
        <end position="179"/>
    </location>
</feature>
<evidence type="ECO:0000256" key="6">
    <source>
        <dbReference type="SAM" id="Phobius"/>
    </source>
</evidence>
<comment type="subcellular location">
    <subcellularLocation>
        <location evidence="1">Membrane</location>
        <topology evidence="1">Multi-pass membrane protein</topology>
    </subcellularLocation>
</comment>
<keyword evidence="5 6" id="KW-0472">Membrane</keyword>
<dbReference type="InterPro" id="IPR002549">
    <property type="entry name" value="AI-2E-like"/>
</dbReference>
<evidence type="ECO:0000256" key="4">
    <source>
        <dbReference type="ARBA" id="ARBA00022989"/>
    </source>
</evidence>
<evidence type="ECO:0000313" key="8">
    <source>
        <dbReference type="Proteomes" id="UP000784880"/>
    </source>
</evidence>
<dbReference type="Proteomes" id="UP000784880">
    <property type="component" value="Unassembled WGS sequence"/>
</dbReference>
<feature type="transmembrane region" description="Helical" evidence="6">
    <location>
        <begin position="220"/>
        <end position="237"/>
    </location>
</feature>
<organism evidence="7 8">
    <name type="scientific">Evansella tamaricis</name>
    <dbReference type="NCBI Taxonomy" id="2069301"/>
    <lineage>
        <taxon>Bacteria</taxon>
        <taxon>Bacillati</taxon>
        <taxon>Bacillota</taxon>
        <taxon>Bacilli</taxon>
        <taxon>Bacillales</taxon>
        <taxon>Bacillaceae</taxon>
        <taxon>Evansella</taxon>
    </lineage>
</organism>
<feature type="transmembrane region" description="Helical" evidence="6">
    <location>
        <begin position="38"/>
        <end position="60"/>
    </location>
</feature>
<dbReference type="RefSeq" id="WP_217066708.1">
    <property type="nucleotide sequence ID" value="NZ_JAHQCS010000101.1"/>
</dbReference>
<feature type="transmembrane region" description="Helical" evidence="6">
    <location>
        <begin position="278"/>
        <end position="301"/>
    </location>
</feature>
<dbReference type="PANTHER" id="PTHR21716">
    <property type="entry name" value="TRANSMEMBRANE PROTEIN"/>
    <property type="match status" value="1"/>
</dbReference>
<keyword evidence="4 6" id="KW-1133">Transmembrane helix</keyword>